<dbReference type="Pfam" id="PF00903">
    <property type="entry name" value="Glyoxalase"/>
    <property type="match status" value="2"/>
</dbReference>
<evidence type="ECO:0000313" key="4">
    <source>
        <dbReference type="Proteomes" id="UP001310386"/>
    </source>
</evidence>
<dbReference type="CDD" id="cd09013">
    <property type="entry name" value="BphC-JF8_N_like"/>
    <property type="match status" value="1"/>
</dbReference>
<dbReference type="PROSITE" id="PS51819">
    <property type="entry name" value="VOC"/>
    <property type="match status" value="2"/>
</dbReference>
<dbReference type="EMBL" id="JAYJLD010000053">
    <property type="protein sequence ID" value="MEB3103836.1"/>
    <property type="molecule type" value="Genomic_DNA"/>
</dbReference>
<dbReference type="GO" id="GO:0018577">
    <property type="term" value="F:catechol 2,3-dioxygenase activity"/>
    <property type="evidence" value="ECO:0007669"/>
    <property type="project" value="UniProtKB-EC"/>
</dbReference>
<dbReference type="SUPFAM" id="SSF54593">
    <property type="entry name" value="Glyoxalase/Bleomycin resistance protein/Dihydroxybiphenyl dioxygenase"/>
    <property type="match status" value="1"/>
</dbReference>
<sequence length="319" mass="36168">MEQHEEEIIQEIAHLGHVELLTPKPEESLHFFKEVLGMQEVTRRDDSVYLRCWGDYEQYSLKLTASKQAGIGHTAMRAMSPRALERRIKAIEASGHGIGWTDGDFGHGKSYHFRDPDGHLLELYYETERYQPPEHLRPALKNQPQKNTGHGVAVRSLDHINFFASNTETNGAFMANQLKLKLTEQIVLDSGYHAAVWYRMGHKSYDVVYSHDSTGSKGRLHHFAFAVETFEQIARAADIFLENGVFIEFAPSKHAINQTYFVYVIEPGGNRIEICAGGYSVLAPDFEPVTWTEAERKKGQAWGNQTVASFHTYGTPIVE</sequence>
<dbReference type="InterPro" id="IPR004360">
    <property type="entry name" value="Glyas_Fos-R_dOase_dom"/>
</dbReference>
<feature type="domain" description="VOC" evidence="2">
    <location>
        <begin position="14"/>
        <end position="126"/>
    </location>
</feature>
<dbReference type="InterPro" id="IPR050383">
    <property type="entry name" value="GlyoxalaseI/FosfomycinResist"/>
</dbReference>
<keyword evidence="4" id="KW-1185">Reference proteome</keyword>
<dbReference type="InterPro" id="IPR017624">
    <property type="entry name" value="Catechol_2-3_dOase"/>
</dbReference>
<reference evidence="3" key="1">
    <citation type="submission" date="2023-12" db="EMBL/GenBank/DDBJ databases">
        <title>Fervidustalea candida gen. nov., sp. nov., a novel member of the family Paenibacillaceae isolated from a geothermal area.</title>
        <authorList>
            <person name="Li W.-J."/>
            <person name="Jiao J.-Y."/>
            <person name="Chen Y."/>
        </authorList>
    </citation>
    <scope>NUCLEOTIDE SEQUENCE</scope>
    <source>
        <strain evidence="3">SYSU GA230002</strain>
    </source>
</reference>
<dbReference type="RefSeq" id="WP_371755963.1">
    <property type="nucleotide sequence ID" value="NZ_JAYJLD010000053.1"/>
</dbReference>
<dbReference type="Gene3D" id="3.10.180.10">
    <property type="entry name" value="2,3-Dihydroxybiphenyl 1,2-Dioxygenase, domain 1"/>
    <property type="match status" value="2"/>
</dbReference>
<dbReference type="Proteomes" id="UP001310386">
    <property type="component" value="Unassembled WGS sequence"/>
</dbReference>
<name>A0ABU5ZQJ9_9BACL</name>
<protein>
    <submittedName>
        <fullName evidence="3">Catechol 2,3-dioxygenase</fullName>
        <ecNumber evidence="3">1.13.11.2</ecNumber>
    </submittedName>
</protein>
<dbReference type="InterPro" id="IPR037523">
    <property type="entry name" value="VOC_core"/>
</dbReference>
<dbReference type="InterPro" id="IPR029068">
    <property type="entry name" value="Glyas_Bleomycin-R_OHBP_Dase"/>
</dbReference>
<keyword evidence="1" id="KW-0677">Repeat</keyword>
<feature type="domain" description="VOC" evidence="2">
    <location>
        <begin position="156"/>
        <end position="277"/>
    </location>
</feature>
<evidence type="ECO:0000313" key="3">
    <source>
        <dbReference type="EMBL" id="MEB3103836.1"/>
    </source>
</evidence>
<accession>A0ABU5ZQJ9</accession>
<comment type="caution">
    <text evidence="3">The sequence shown here is derived from an EMBL/GenBank/DDBJ whole genome shotgun (WGS) entry which is preliminary data.</text>
</comment>
<evidence type="ECO:0000256" key="1">
    <source>
        <dbReference type="ARBA" id="ARBA00022737"/>
    </source>
</evidence>
<evidence type="ECO:0000259" key="2">
    <source>
        <dbReference type="PROSITE" id="PS51819"/>
    </source>
</evidence>
<dbReference type="EC" id="1.13.11.2" evidence="3"/>
<gene>
    <name evidence="3" type="ORF">VF724_19655</name>
</gene>
<dbReference type="NCBIfam" id="TIGR03211">
    <property type="entry name" value="catechol_2_3"/>
    <property type="match status" value="1"/>
</dbReference>
<organism evidence="3 4">
    <name type="scientific">Ferviditalea candida</name>
    <dbReference type="NCBI Taxonomy" id="3108399"/>
    <lineage>
        <taxon>Bacteria</taxon>
        <taxon>Bacillati</taxon>
        <taxon>Bacillota</taxon>
        <taxon>Bacilli</taxon>
        <taxon>Bacillales</taxon>
        <taxon>Paenibacillaceae</taxon>
        <taxon>Ferviditalea</taxon>
    </lineage>
</organism>
<proteinExistence type="predicted"/>
<dbReference type="PANTHER" id="PTHR21366">
    <property type="entry name" value="GLYOXALASE FAMILY PROTEIN"/>
    <property type="match status" value="1"/>
</dbReference>
<keyword evidence="3" id="KW-0560">Oxidoreductase</keyword>